<feature type="compositionally biased region" description="Gly residues" evidence="7">
    <location>
        <begin position="46"/>
        <end position="60"/>
    </location>
</feature>
<feature type="domain" description="OmpR/PhoB-type" evidence="8">
    <location>
        <begin position="60"/>
        <end position="167"/>
    </location>
</feature>
<dbReference type="Pfam" id="PF03704">
    <property type="entry name" value="BTAD"/>
    <property type="match status" value="1"/>
</dbReference>
<dbReference type="SUPFAM" id="SSF48452">
    <property type="entry name" value="TPR-like"/>
    <property type="match status" value="1"/>
</dbReference>
<dbReference type="EMBL" id="BAAABV010000023">
    <property type="protein sequence ID" value="GAA0306913.1"/>
    <property type="molecule type" value="Genomic_DNA"/>
</dbReference>
<name>A0ABP3F9A4_9ACTN</name>
<keyword evidence="10" id="KW-1185">Reference proteome</keyword>
<sequence>MVCAAVYPPGACRWADDGQALTGAVARARVPGMAAQQQERRPAGGDAPGGRPGDGNGAVPGGEEDEPSYLVLGPLEVRRAGAVRTPSQLKRRALLAILLLHANRLACAEMLIEELWDGHPPRSAQATLQMYVSGLRRTLDPGHGSAGGDPRRHPVLRTSGSGYVLRVEPGELDLDRSRARAALGRDLRGAGDCAAAGEAFRGALAMWRGRPLADLGPARLPAYYAVRLEEERMALVQDRIGADICAGRSAEVIAELAELCARHPLREGLHEQLMLALASAGRRAEALDAYARVRRVVVADVGIEPGPGLQAVQRALLGGLPPTGTEHGRCRRPLLLQPTAI</sequence>
<evidence type="ECO:0000259" key="8">
    <source>
        <dbReference type="PROSITE" id="PS51755"/>
    </source>
</evidence>
<keyword evidence="3" id="KW-0805">Transcription regulation</keyword>
<evidence type="ECO:0000256" key="6">
    <source>
        <dbReference type="PROSITE-ProRule" id="PRU01091"/>
    </source>
</evidence>
<evidence type="ECO:0000256" key="3">
    <source>
        <dbReference type="ARBA" id="ARBA00023015"/>
    </source>
</evidence>
<dbReference type="SMART" id="SM00862">
    <property type="entry name" value="Trans_reg_C"/>
    <property type="match status" value="1"/>
</dbReference>
<proteinExistence type="inferred from homology"/>
<evidence type="ECO:0000313" key="10">
    <source>
        <dbReference type="Proteomes" id="UP001501867"/>
    </source>
</evidence>
<dbReference type="Pfam" id="PF00486">
    <property type="entry name" value="Trans_reg_C"/>
    <property type="match status" value="1"/>
</dbReference>
<dbReference type="PANTHER" id="PTHR35807">
    <property type="entry name" value="TRANSCRIPTIONAL REGULATOR REDD-RELATED"/>
    <property type="match status" value="1"/>
</dbReference>
<feature type="DNA-binding region" description="OmpR/PhoB-type" evidence="6">
    <location>
        <begin position="60"/>
        <end position="167"/>
    </location>
</feature>
<dbReference type="SMART" id="SM01043">
    <property type="entry name" value="BTAD"/>
    <property type="match status" value="1"/>
</dbReference>
<keyword evidence="4 6" id="KW-0238">DNA-binding</keyword>
<dbReference type="InterPro" id="IPR005158">
    <property type="entry name" value="BTAD"/>
</dbReference>
<comment type="caution">
    <text evidence="9">The sequence shown here is derived from an EMBL/GenBank/DDBJ whole genome shotgun (WGS) entry which is preliminary data.</text>
</comment>
<dbReference type="InterPro" id="IPR001867">
    <property type="entry name" value="OmpR/PhoB-type_DNA-bd"/>
</dbReference>
<dbReference type="Gene3D" id="1.10.10.10">
    <property type="entry name" value="Winged helix-like DNA-binding domain superfamily/Winged helix DNA-binding domain"/>
    <property type="match status" value="1"/>
</dbReference>
<dbReference type="PROSITE" id="PS51755">
    <property type="entry name" value="OMPR_PHOB"/>
    <property type="match status" value="1"/>
</dbReference>
<dbReference type="InterPro" id="IPR011990">
    <property type="entry name" value="TPR-like_helical_dom_sf"/>
</dbReference>
<evidence type="ECO:0000256" key="2">
    <source>
        <dbReference type="ARBA" id="ARBA00023012"/>
    </source>
</evidence>
<organism evidence="9 10">
    <name type="scientific">Streptomyces polychromogenes</name>
    <dbReference type="NCBI Taxonomy" id="67342"/>
    <lineage>
        <taxon>Bacteria</taxon>
        <taxon>Bacillati</taxon>
        <taxon>Actinomycetota</taxon>
        <taxon>Actinomycetes</taxon>
        <taxon>Kitasatosporales</taxon>
        <taxon>Streptomycetaceae</taxon>
        <taxon>Streptomyces</taxon>
    </lineage>
</organism>
<feature type="region of interest" description="Disordered" evidence="7">
    <location>
        <begin position="30"/>
        <end position="68"/>
    </location>
</feature>
<protein>
    <submittedName>
        <fullName evidence="9">AfsR/SARP family transcriptional regulator</fullName>
    </submittedName>
</protein>
<evidence type="ECO:0000256" key="4">
    <source>
        <dbReference type="ARBA" id="ARBA00023125"/>
    </source>
</evidence>
<evidence type="ECO:0000256" key="5">
    <source>
        <dbReference type="ARBA" id="ARBA00023163"/>
    </source>
</evidence>
<evidence type="ECO:0000256" key="1">
    <source>
        <dbReference type="ARBA" id="ARBA00005820"/>
    </source>
</evidence>
<dbReference type="SUPFAM" id="SSF46894">
    <property type="entry name" value="C-terminal effector domain of the bipartite response regulators"/>
    <property type="match status" value="1"/>
</dbReference>
<keyword evidence="5" id="KW-0804">Transcription</keyword>
<dbReference type="InterPro" id="IPR036388">
    <property type="entry name" value="WH-like_DNA-bd_sf"/>
</dbReference>
<dbReference type="PANTHER" id="PTHR35807:SF1">
    <property type="entry name" value="TRANSCRIPTIONAL REGULATOR REDD"/>
    <property type="match status" value="1"/>
</dbReference>
<dbReference type="Proteomes" id="UP001501867">
    <property type="component" value="Unassembled WGS sequence"/>
</dbReference>
<reference evidence="10" key="1">
    <citation type="journal article" date="2019" name="Int. J. Syst. Evol. Microbiol.">
        <title>The Global Catalogue of Microorganisms (GCM) 10K type strain sequencing project: providing services to taxonomists for standard genome sequencing and annotation.</title>
        <authorList>
            <consortium name="The Broad Institute Genomics Platform"/>
            <consortium name="The Broad Institute Genome Sequencing Center for Infectious Disease"/>
            <person name="Wu L."/>
            <person name="Ma J."/>
        </authorList>
    </citation>
    <scope>NUCLEOTIDE SEQUENCE [LARGE SCALE GENOMIC DNA]</scope>
    <source>
        <strain evidence="10">JCM 4505</strain>
    </source>
</reference>
<comment type="similarity">
    <text evidence="1">Belongs to the AfsR/DnrI/RedD regulatory family.</text>
</comment>
<dbReference type="InterPro" id="IPR016032">
    <property type="entry name" value="Sig_transdc_resp-reg_C-effctor"/>
</dbReference>
<evidence type="ECO:0000313" key="9">
    <source>
        <dbReference type="EMBL" id="GAA0306913.1"/>
    </source>
</evidence>
<evidence type="ECO:0000256" key="7">
    <source>
        <dbReference type="SAM" id="MobiDB-lite"/>
    </source>
</evidence>
<dbReference type="InterPro" id="IPR051677">
    <property type="entry name" value="AfsR-DnrI-RedD_regulator"/>
</dbReference>
<dbReference type="Gene3D" id="1.25.40.10">
    <property type="entry name" value="Tetratricopeptide repeat domain"/>
    <property type="match status" value="1"/>
</dbReference>
<dbReference type="CDD" id="cd15831">
    <property type="entry name" value="BTAD"/>
    <property type="match status" value="1"/>
</dbReference>
<accession>A0ABP3F9A4</accession>
<keyword evidence="2" id="KW-0902">Two-component regulatory system</keyword>
<gene>
    <name evidence="9" type="ORF">GCM10010302_52020</name>
</gene>